<evidence type="ECO:0000259" key="4">
    <source>
        <dbReference type="PROSITE" id="PS50158"/>
    </source>
</evidence>
<sequence>MSQPEPTPMPSITTVRIPIVKKGEYDLWSMKMRQYIAITDSALWDIIVNGNQVIEEPEVVPGQPKPPQQQLSATVKRNQDKALNILLSAIPDGHLLKFHNAKDAKQLWAAIKTRFGGNDASKKMHRSLLKQQFETFAVGEREGLDAAYERFQNLLSMLEIHGVEVSTEDANLKFLRSLPSIWHVIATMIRGQPDLATMDFDDLYNNLKVYEHEMNGKSGSSTNNIAFVSPAKTSSTSTKSTAYPVQSTVADVYSTVSTTTSQPSNNINCDDVVCSFFAQQATLPVTYEEDLLQIEEDDLEEIDIRWQVAMITARIKKFMKKTGRGIDFKAKQGIAFDKSKIECFNCQKTGHFARECKFAKYQANRMIEKPKVELKELPEPKPKAFVAQENLSEVDWSAEFDDEPVTLSMVAMEEYDWSTAFDEEPGCTALDSTDDLGGFDWSMENEDAPVLLALVATAPTSSTATEVCSKCNNVYQKVLSDYVSERDKHNKARSEVLGYQLTLESLEAKIITHENNEVAWAEKYQQQDYQLKLSEWKLGCKVSELEKMTKERDDLLEKLKSWKEAGLTHVSFCEKQRRTNIKTGLGYGVEYSSSEENPTSDKEQESSEEISTSEFETCSEENRSSSEEPISPTPPEFKKDEGYHAVPHAVGSFQPPRKDVSCYGVDNLEFRNKLKGQSNPGSSEVKVEILKNHGNTRGSGNNVNDKSFSKPFSKPTVFSHFNQRTASHSAVPSHNSFQHTANFRNSSHYSPRGHTGLGYNPQRSGFGSMNQKLCFVPSIRTFSKQPVPSGHSFQETGKPQTVFSQSTVRRFSPNQGTAHVRPNVSKQAPGHDTKFSTSKRPYKRVPKPQTSTQKVKTMWIKNESTTGDKPVLSESVGGKEHAVVKESCFSNKDHVFEQKKVIDHVLKDSGNYILKDFKYVTPQGEHKSVMSWGNPEEELKDHLIIDSGCSGSMTGEKEILSDFKPFFGGKVAFGDDATRGRITGKGTIKTGKIDFENVSYVKEVKFNLLSVSQIYDKKYPVLFTDTECLILSPEFKFEAEELVVLRAPRTNDVYSIDMKNILATEKVTCLVAKVSVEEAHLWHRRLGHVNFKNINKLVRGNLVRGLPSKTFKTDQSCLACKKGKQHKASCKKLEERTVREPLELLHMDLFGPVSVSSLNKKKYCLVVTDDCSLYHSKKKHIQIRHHFIRDCYEHRLINVVKIHTDDNVADLLTKGFDVSRFKHLVVSIGRNSTCIRGFSSLAGFSSTGIFKFFRAVSKAWFKALGSSLDSVVAGAAVGAFLLEFFWFELDAIGGKAFFRQLSKKVQDSLHVEFLEDLPNQKGKGPDWMFDLDILTPSMDYVPVRGENQVVHSEEDNSQFIVHGVNASHTDADMEQSTVNKNQGTANEKQDTVDSTTTVSNEDQAIQDELNRMLFQETLAKSYEDDLRRAYEAEQTKENSKSSTDSTLKNSTLDPSTLDQSTATQDEGTSRGIKSNTWTNTEDWPGSSMPPFEESDDELQDEGIFGEQGPDLTNLENDLTVPTTHTSRVHKNHPTNKIIGSPTSGILTRSKAKNIIKPHNALLSFVYKQNRMNHKDQKTCLFACFISQEEPKNIKQALSKESWVEAMQEELLQFKLQEVWTEFNVDFHDIIDFLAGSPINYAILVNPDVIGPWIQEFWATATAGWEELDVWFITAKVAGRNIRITEAQIKADLQFNDEEGTTCFAKQVIWDTLRDLGYEGSLRKLTFDKPLFSPHWKYLIHVLLDCLSNKSTAWNEFPKTIASALVGLATNQPFNFSWMILNGILNHIKKNSPFLMYPRFIQVFLNKQLEGIPKPQEFLPVVVLPDKVFTFMATKSPLFSGQDTPLTEYMLEVAQAVRDVVQEDSVTP</sequence>
<feature type="region of interest" description="Disordered" evidence="3">
    <location>
        <begin position="813"/>
        <end position="854"/>
    </location>
</feature>
<evidence type="ECO:0000313" key="5">
    <source>
        <dbReference type="EMBL" id="PWA75658.1"/>
    </source>
</evidence>
<keyword evidence="2" id="KW-0479">Metal-binding</keyword>
<dbReference type="OrthoDB" id="1932348at2759"/>
<evidence type="ECO:0000256" key="2">
    <source>
        <dbReference type="PROSITE-ProRule" id="PRU00047"/>
    </source>
</evidence>
<feature type="compositionally biased region" description="Polar residues" evidence="3">
    <location>
        <begin position="1440"/>
        <end position="1481"/>
    </location>
</feature>
<feature type="region of interest" description="Disordered" evidence="3">
    <location>
        <begin position="588"/>
        <end position="641"/>
    </location>
</feature>
<organism evidence="5 6">
    <name type="scientific">Artemisia annua</name>
    <name type="common">Sweet wormwood</name>
    <dbReference type="NCBI Taxonomy" id="35608"/>
    <lineage>
        <taxon>Eukaryota</taxon>
        <taxon>Viridiplantae</taxon>
        <taxon>Streptophyta</taxon>
        <taxon>Embryophyta</taxon>
        <taxon>Tracheophyta</taxon>
        <taxon>Spermatophyta</taxon>
        <taxon>Magnoliopsida</taxon>
        <taxon>eudicotyledons</taxon>
        <taxon>Gunneridae</taxon>
        <taxon>Pentapetalae</taxon>
        <taxon>asterids</taxon>
        <taxon>campanulids</taxon>
        <taxon>Asterales</taxon>
        <taxon>Asteraceae</taxon>
        <taxon>Asteroideae</taxon>
        <taxon>Anthemideae</taxon>
        <taxon>Artemisiinae</taxon>
        <taxon>Artemisia</taxon>
    </lineage>
</organism>
<dbReference type="InterPro" id="IPR025724">
    <property type="entry name" value="GAG-pre-integrase_dom"/>
</dbReference>
<dbReference type="SMART" id="SM00343">
    <property type="entry name" value="ZnF_C2HC"/>
    <property type="match status" value="1"/>
</dbReference>
<keyword evidence="2" id="KW-0863">Zinc-finger</keyword>
<keyword evidence="1" id="KW-0645">Protease</keyword>
<proteinExistence type="predicted"/>
<evidence type="ECO:0000313" key="6">
    <source>
        <dbReference type="Proteomes" id="UP000245207"/>
    </source>
</evidence>
<dbReference type="InterPro" id="IPR054722">
    <property type="entry name" value="PolX-like_BBD"/>
</dbReference>
<reference evidence="5 6" key="1">
    <citation type="journal article" date="2018" name="Mol. Plant">
        <title>The genome of Artemisia annua provides insight into the evolution of Asteraceae family and artemisinin biosynthesis.</title>
        <authorList>
            <person name="Shen Q."/>
            <person name="Zhang L."/>
            <person name="Liao Z."/>
            <person name="Wang S."/>
            <person name="Yan T."/>
            <person name="Shi P."/>
            <person name="Liu M."/>
            <person name="Fu X."/>
            <person name="Pan Q."/>
            <person name="Wang Y."/>
            <person name="Lv Z."/>
            <person name="Lu X."/>
            <person name="Zhang F."/>
            <person name="Jiang W."/>
            <person name="Ma Y."/>
            <person name="Chen M."/>
            <person name="Hao X."/>
            <person name="Li L."/>
            <person name="Tang Y."/>
            <person name="Lv G."/>
            <person name="Zhou Y."/>
            <person name="Sun X."/>
            <person name="Brodelius P.E."/>
            <person name="Rose J.K.C."/>
            <person name="Tang K."/>
        </authorList>
    </citation>
    <scope>NUCLEOTIDE SEQUENCE [LARGE SCALE GENOMIC DNA]</scope>
    <source>
        <strain evidence="6">cv. Huhao1</strain>
        <tissue evidence="5">Leaf</tissue>
    </source>
</reference>
<keyword evidence="6" id="KW-1185">Reference proteome</keyword>
<dbReference type="GO" id="GO:0008233">
    <property type="term" value="F:peptidase activity"/>
    <property type="evidence" value="ECO:0007669"/>
    <property type="project" value="UniProtKB-KW"/>
</dbReference>
<dbReference type="Pfam" id="PF22936">
    <property type="entry name" value="Pol_BBD"/>
    <property type="match status" value="1"/>
</dbReference>
<feature type="compositionally biased region" description="Polar residues" evidence="3">
    <location>
        <begin position="1374"/>
        <end position="1399"/>
    </location>
</feature>
<dbReference type="PANTHER" id="PTHR42648">
    <property type="entry name" value="TRANSPOSASE, PUTATIVE-RELATED"/>
    <property type="match status" value="1"/>
</dbReference>
<feature type="region of interest" description="Disordered" evidence="3">
    <location>
        <begin position="1429"/>
        <end position="1543"/>
    </location>
</feature>
<dbReference type="SUPFAM" id="SSF57756">
    <property type="entry name" value="Retrovirus zinc finger-like domains"/>
    <property type="match status" value="1"/>
</dbReference>
<dbReference type="Pfam" id="PF14223">
    <property type="entry name" value="Retrotran_gag_2"/>
    <property type="match status" value="1"/>
</dbReference>
<evidence type="ECO:0000256" key="1">
    <source>
        <dbReference type="ARBA" id="ARBA00022670"/>
    </source>
</evidence>
<dbReference type="CDD" id="cd09272">
    <property type="entry name" value="RNase_HI_RT_Ty1"/>
    <property type="match status" value="1"/>
</dbReference>
<dbReference type="GO" id="GO:0006508">
    <property type="term" value="P:proteolysis"/>
    <property type="evidence" value="ECO:0007669"/>
    <property type="project" value="UniProtKB-KW"/>
</dbReference>
<dbReference type="Gene3D" id="4.10.60.10">
    <property type="entry name" value="Zinc finger, CCHC-type"/>
    <property type="match status" value="1"/>
</dbReference>
<feature type="compositionally biased region" description="Basic and acidic residues" evidence="3">
    <location>
        <begin position="1429"/>
        <end position="1439"/>
    </location>
</feature>
<dbReference type="Pfam" id="PF00098">
    <property type="entry name" value="zf-CCHC"/>
    <property type="match status" value="1"/>
</dbReference>
<accession>A0A2U1NQA6</accession>
<gene>
    <name evidence="5" type="ORF">CTI12_AA115740</name>
</gene>
<evidence type="ECO:0000256" key="3">
    <source>
        <dbReference type="SAM" id="MobiDB-lite"/>
    </source>
</evidence>
<dbReference type="GO" id="GO:0003676">
    <property type="term" value="F:nucleic acid binding"/>
    <property type="evidence" value="ECO:0007669"/>
    <property type="project" value="InterPro"/>
</dbReference>
<dbReference type="InterPro" id="IPR036875">
    <property type="entry name" value="Znf_CCHC_sf"/>
</dbReference>
<name>A0A2U1NQA6_ARTAN</name>
<keyword evidence="2" id="KW-0862">Zinc</keyword>
<feature type="region of interest" description="Disordered" evidence="3">
    <location>
        <begin position="1370"/>
        <end position="1399"/>
    </location>
</feature>
<keyword evidence="1" id="KW-0378">Hydrolase</keyword>
<dbReference type="PANTHER" id="PTHR42648:SF32">
    <property type="entry name" value="RIBONUCLEASE H-LIKE DOMAIN, GAG-PRE-INTEGRASE DOMAIN PROTEIN-RELATED"/>
    <property type="match status" value="1"/>
</dbReference>
<feature type="domain" description="CCHC-type" evidence="4">
    <location>
        <begin position="343"/>
        <end position="357"/>
    </location>
</feature>
<comment type="caution">
    <text evidence="5">The sequence shown here is derived from an EMBL/GenBank/DDBJ whole genome shotgun (WGS) entry which is preliminary data.</text>
</comment>
<dbReference type="GO" id="GO:0008270">
    <property type="term" value="F:zinc ion binding"/>
    <property type="evidence" value="ECO:0007669"/>
    <property type="project" value="UniProtKB-KW"/>
</dbReference>
<dbReference type="Proteomes" id="UP000245207">
    <property type="component" value="Unassembled WGS sequence"/>
</dbReference>
<dbReference type="InterPro" id="IPR001878">
    <property type="entry name" value="Znf_CCHC"/>
</dbReference>
<dbReference type="PROSITE" id="PS50158">
    <property type="entry name" value="ZF_CCHC"/>
    <property type="match status" value="1"/>
</dbReference>
<dbReference type="EMBL" id="PKPP01002374">
    <property type="protein sequence ID" value="PWA75658.1"/>
    <property type="molecule type" value="Genomic_DNA"/>
</dbReference>
<dbReference type="Pfam" id="PF13976">
    <property type="entry name" value="gag_pre-integrs"/>
    <property type="match status" value="1"/>
</dbReference>
<dbReference type="InterPro" id="IPR039537">
    <property type="entry name" value="Retrotran_Ty1/copia-like"/>
</dbReference>
<protein>
    <submittedName>
        <fullName evidence="5">Ribonuclease H-like domain-containing protein</fullName>
    </submittedName>
</protein>
<feature type="compositionally biased region" description="Polar residues" evidence="3">
    <location>
        <begin position="1513"/>
        <end position="1525"/>
    </location>
</feature>